<evidence type="ECO:0000259" key="5">
    <source>
        <dbReference type="Pfam" id="PF07940"/>
    </source>
</evidence>
<accession>A0A0G3W891</accession>
<protein>
    <submittedName>
        <fullName evidence="7">Heparinase II/III-like protein</fullName>
    </submittedName>
</protein>
<sequence>MKQVIRIMKTHTPKEMIIKVMKRVALKTKYTFSKRTIRAQLQKYEEFELNSFSTSIKFYYDETQCNKVLKYYNSNKKVKAQVLEEAQNILDHNFNILNATLTHLGEIIHWNKDYKSGFVWENVFYKDIQIIDLYNNADVKVVWELSRFNHLFALGKAYWLTNDKRYYHEFKKEIISWERANPYCMSVNWTCSMEVAIRAINWIFAYFHFRKIIDIDIDFKNKLNKLLYYHGKFIYCNLENYNALRNNHYIANLVGLLYLGLYFSGNKLKKPDKWIKKAIKDLHREMKTQINEDGTSYETSTNYQRVVAELFLHAYMIGKLNGISFDKGYIIKLKKMHSFLAEITKPNGLTPLLGDIDNGRLLIISKYHNWEKRDFSQMLDVADYFLGTKNSQNITKAASEELIWLSTDKKIENEIEENDCKLKQFSNGGFYLLKNPWFYVVVRCGELSMKGQGGHSHNDQLSFELNVKGRDIIIDPGSYTYSGSVKLRNFDRSTANHNTISVENFEQNQFSEDIFSMKEETFSEKVYSDSTSFIGKHYGYKEKIDIVHKRKICIDNQSVSVIDTLIGEKNPCKFQQNFILDPEVEIVELSGDIVLLSNEIFVYTNLKVEECKILETYISIGYGHRVISKKIEKTVEINRDIETRFIYKE</sequence>
<dbReference type="PANTHER" id="PTHR39210:SF1">
    <property type="entry name" value="HEPARIN-SULFATE LYASE"/>
    <property type="match status" value="1"/>
</dbReference>
<dbReference type="InterPro" id="IPR012480">
    <property type="entry name" value="Hepar_II_III_C"/>
</dbReference>
<evidence type="ECO:0000313" key="8">
    <source>
        <dbReference type="Proteomes" id="UP000035704"/>
    </source>
</evidence>
<dbReference type="GO" id="GO:0016829">
    <property type="term" value="F:lyase activity"/>
    <property type="evidence" value="ECO:0007669"/>
    <property type="project" value="UniProtKB-KW"/>
</dbReference>
<keyword evidence="2" id="KW-0732">Signal</keyword>
<keyword evidence="8" id="KW-1185">Reference proteome</keyword>
<dbReference type="STRING" id="84022.CACET_c01410"/>
<dbReference type="Proteomes" id="UP000035704">
    <property type="component" value="Chromosome"/>
</dbReference>
<evidence type="ECO:0000259" key="6">
    <source>
        <dbReference type="Pfam" id="PF16889"/>
    </source>
</evidence>
<dbReference type="InterPro" id="IPR008929">
    <property type="entry name" value="Chondroitin_lyas"/>
</dbReference>
<gene>
    <name evidence="7" type="ORF">CACET_c01410</name>
</gene>
<organism evidence="7 8">
    <name type="scientific">Clostridium aceticum</name>
    <dbReference type="NCBI Taxonomy" id="84022"/>
    <lineage>
        <taxon>Bacteria</taxon>
        <taxon>Bacillati</taxon>
        <taxon>Bacillota</taxon>
        <taxon>Clostridia</taxon>
        <taxon>Eubacteriales</taxon>
        <taxon>Clostridiaceae</taxon>
        <taxon>Clostridium</taxon>
    </lineage>
</organism>
<evidence type="ECO:0000256" key="4">
    <source>
        <dbReference type="ARBA" id="ARBA00023239"/>
    </source>
</evidence>
<dbReference type="OrthoDB" id="7335480at2"/>
<dbReference type="InterPro" id="IPR031680">
    <property type="entry name" value="Hepar_II_III_N"/>
</dbReference>
<dbReference type="EMBL" id="CP009687">
    <property type="protein sequence ID" value="AKL93659.1"/>
    <property type="molecule type" value="Genomic_DNA"/>
</dbReference>
<dbReference type="AlphaFoldDB" id="A0A0G3W891"/>
<name>A0A0G3W891_9CLOT</name>
<reference evidence="7 8" key="1">
    <citation type="submission" date="2014-10" db="EMBL/GenBank/DDBJ databases">
        <title>Genome sequence of Clostridium aceticum DSM 1496.</title>
        <authorList>
            <person name="Poehlein A."/>
            <person name="Schiel-Bengelsdorf B."/>
            <person name="Gottschalk G."/>
            <person name="Duerre P."/>
            <person name="Daniel R."/>
        </authorList>
    </citation>
    <scope>NUCLEOTIDE SEQUENCE [LARGE SCALE GENOMIC DNA]</scope>
    <source>
        <strain evidence="7 8">DSM 1496</strain>
    </source>
</reference>
<evidence type="ECO:0000256" key="3">
    <source>
        <dbReference type="ARBA" id="ARBA00022764"/>
    </source>
</evidence>
<dbReference type="RefSeq" id="WP_052661385.1">
    <property type="nucleotide sequence ID" value="NZ_CP009687.1"/>
</dbReference>
<evidence type="ECO:0000256" key="1">
    <source>
        <dbReference type="ARBA" id="ARBA00004418"/>
    </source>
</evidence>
<comment type="subcellular location">
    <subcellularLocation>
        <location evidence="1">Periplasm</location>
    </subcellularLocation>
</comment>
<keyword evidence="3" id="KW-0574">Periplasm</keyword>
<dbReference type="PANTHER" id="PTHR39210">
    <property type="entry name" value="HEPARIN-SULFATE LYASE"/>
    <property type="match status" value="1"/>
</dbReference>
<feature type="domain" description="Heparinase II/III-like C-terminal" evidence="5">
    <location>
        <begin position="422"/>
        <end position="634"/>
    </location>
</feature>
<keyword evidence="4" id="KW-0456">Lyase</keyword>
<feature type="domain" description="Heparin-sulfate lyase N-terminal" evidence="6">
    <location>
        <begin position="46"/>
        <end position="371"/>
    </location>
</feature>
<dbReference type="Gene3D" id="1.50.10.100">
    <property type="entry name" value="Chondroitin AC/alginate lyase"/>
    <property type="match status" value="1"/>
</dbReference>
<dbReference type="SUPFAM" id="SSF48230">
    <property type="entry name" value="Chondroitin AC/alginate lyase"/>
    <property type="match status" value="1"/>
</dbReference>
<evidence type="ECO:0000313" key="7">
    <source>
        <dbReference type="EMBL" id="AKL93659.1"/>
    </source>
</evidence>
<dbReference type="Pfam" id="PF16889">
    <property type="entry name" value="Hepar_II_III_N"/>
    <property type="match status" value="1"/>
</dbReference>
<dbReference type="KEGG" id="cace:CACET_c01410"/>
<dbReference type="PATRIC" id="fig|84022.6.peg.137"/>
<dbReference type="Pfam" id="PF07940">
    <property type="entry name" value="Hepar_II_III_C"/>
    <property type="match status" value="1"/>
</dbReference>
<dbReference type="GO" id="GO:0042597">
    <property type="term" value="C:periplasmic space"/>
    <property type="evidence" value="ECO:0007669"/>
    <property type="project" value="UniProtKB-SubCell"/>
</dbReference>
<evidence type="ECO:0000256" key="2">
    <source>
        <dbReference type="ARBA" id="ARBA00022729"/>
    </source>
</evidence>
<proteinExistence type="predicted"/>
<dbReference type="Gene3D" id="2.70.98.70">
    <property type="match status" value="1"/>
</dbReference>